<sequence length="232" mass="25371">MAERQIVALSGGGFLMEPNNPCLDNHLLELLKDTPKRVCFIPTAMGDASDFIVRFYRAYPASRCQPSHLSLFQRGPEPLRELILRQDAVFVGPGNTLNMLALWRLHGLDAVLREAWEQGVLLCGMSAGAMCWFEGGLTDSLGTLAAFQNGLGLLPGTLCPHYDSEPARRPAYHHSIAEGLPGGFAADDGVGFHFIGTRLAHTISSREKAQAWRVERTEQGVRETALPVTFLG</sequence>
<organism evidence="5 6">
    <name type="scientific">Hyalangium minutum</name>
    <dbReference type="NCBI Taxonomy" id="394096"/>
    <lineage>
        <taxon>Bacteria</taxon>
        <taxon>Pseudomonadati</taxon>
        <taxon>Myxococcota</taxon>
        <taxon>Myxococcia</taxon>
        <taxon>Myxococcales</taxon>
        <taxon>Cystobacterineae</taxon>
        <taxon>Archangiaceae</taxon>
        <taxon>Hyalangium</taxon>
    </lineage>
</organism>
<dbReference type="PANTHER" id="PTHR20842">
    <property type="entry name" value="PROTEASE S51 ALPHA-ASPARTYL DIPEPTIDASE"/>
    <property type="match status" value="1"/>
</dbReference>
<keyword evidence="3" id="KW-0378">Hydrolase</keyword>
<reference evidence="5 6" key="1">
    <citation type="submission" date="2014-04" db="EMBL/GenBank/DDBJ databases">
        <title>Genome assembly of Hyalangium minutum DSM 14724.</title>
        <authorList>
            <person name="Sharma G."/>
            <person name="Subramanian S."/>
        </authorList>
    </citation>
    <scope>NUCLEOTIDE SEQUENCE [LARGE SCALE GENOMIC DNA]</scope>
    <source>
        <strain evidence="5 6">DSM 14724</strain>
    </source>
</reference>
<keyword evidence="2" id="KW-0645">Protease</keyword>
<dbReference type="GO" id="GO:0006508">
    <property type="term" value="P:proteolysis"/>
    <property type="evidence" value="ECO:0007669"/>
    <property type="project" value="UniProtKB-KW"/>
</dbReference>
<dbReference type="InterPro" id="IPR005320">
    <property type="entry name" value="Peptidase_S51"/>
</dbReference>
<evidence type="ECO:0000256" key="1">
    <source>
        <dbReference type="ARBA" id="ARBA00006534"/>
    </source>
</evidence>
<dbReference type="OrthoDB" id="9778515at2"/>
<comment type="similarity">
    <text evidence="1">Belongs to the peptidase S51 family.</text>
</comment>
<dbReference type="Proteomes" id="UP000028725">
    <property type="component" value="Unassembled WGS sequence"/>
</dbReference>
<keyword evidence="6" id="KW-1185">Reference proteome</keyword>
<comment type="caution">
    <text evidence="5">The sequence shown here is derived from an EMBL/GenBank/DDBJ whole genome shotgun (WGS) entry which is preliminary data.</text>
</comment>
<evidence type="ECO:0000313" key="6">
    <source>
        <dbReference type="Proteomes" id="UP000028725"/>
    </source>
</evidence>
<accession>A0A085WL04</accession>
<gene>
    <name evidence="5" type="ORF">DB31_7604</name>
</gene>
<proteinExistence type="inferred from homology"/>
<dbReference type="STRING" id="394096.DB31_7604"/>
<evidence type="ECO:0000313" key="5">
    <source>
        <dbReference type="EMBL" id="KFE68367.1"/>
    </source>
</evidence>
<dbReference type="CDD" id="cd03146">
    <property type="entry name" value="GAT1_Peptidase_E"/>
    <property type="match status" value="1"/>
</dbReference>
<dbReference type="RefSeq" id="WP_044189084.1">
    <property type="nucleotide sequence ID" value="NZ_JMCB01000006.1"/>
</dbReference>
<dbReference type="Pfam" id="PF03575">
    <property type="entry name" value="Peptidase_S51"/>
    <property type="match status" value="1"/>
</dbReference>
<protein>
    <submittedName>
        <fullName evidence="5">Peptidase E</fullName>
    </submittedName>
</protein>
<dbReference type="EMBL" id="JMCB01000006">
    <property type="protein sequence ID" value="KFE68367.1"/>
    <property type="molecule type" value="Genomic_DNA"/>
</dbReference>
<dbReference type="GO" id="GO:0008236">
    <property type="term" value="F:serine-type peptidase activity"/>
    <property type="evidence" value="ECO:0007669"/>
    <property type="project" value="UniProtKB-KW"/>
</dbReference>
<dbReference type="PANTHER" id="PTHR20842:SF0">
    <property type="entry name" value="ALPHA-ASPARTYL DIPEPTIDASE"/>
    <property type="match status" value="1"/>
</dbReference>
<evidence type="ECO:0000256" key="4">
    <source>
        <dbReference type="ARBA" id="ARBA00022825"/>
    </source>
</evidence>
<name>A0A085WL04_9BACT</name>
<dbReference type="Gene3D" id="3.40.50.880">
    <property type="match status" value="1"/>
</dbReference>
<dbReference type="AlphaFoldDB" id="A0A085WL04"/>
<evidence type="ECO:0000256" key="3">
    <source>
        <dbReference type="ARBA" id="ARBA00022801"/>
    </source>
</evidence>
<keyword evidence="4" id="KW-0720">Serine protease</keyword>
<dbReference type="SUPFAM" id="SSF52317">
    <property type="entry name" value="Class I glutamine amidotransferase-like"/>
    <property type="match status" value="1"/>
</dbReference>
<evidence type="ECO:0000256" key="2">
    <source>
        <dbReference type="ARBA" id="ARBA00022670"/>
    </source>
</evidence>
<dbReference type="InterPro" id="IPR029062">
    <property type="entry name" value="Class_I_gatase-like"/>
</dbReference>
<dbReference type="PATRIC" id="fig|394096.3.peg.3644"/>